<dbReference type="EMBL" id="MT143391">
    <property type="protein sequence ID" value="QJA96340.1"/>
    <property type="molecule type" value="Genomic_DNA"/>
</dbReference>
<protein>
    <submittedName>
        <fullName evidence="1">Uncharacterized protein</fullName>
    </submittedName>
</protein>
<evidence type="ECO:0000313" key="2">
    <source>
        <dbReference type="EMBL" id="QJA96340.1"/>
    </source>
</evidence>
<sequence>MRERRRHMTDICHYCGIEYHPMPHYARVVDEMTEHICVCHGYLDIEGEGWVPTTTCRGRAEADGYRFRRDLTPTR</sequence>
<name>A0A6M3JLT6_9ZZZZ</name>
<gene>
    <name evidence="1" type="ORF">MM415A04263_0002</name>
    <name evidence="2" type="ORF">MM415B09388_0002</name>
</gene>
<evidence type="ECO:0000313" key="1">
    <source>
        <dbReference type="EMBL" id="QJA69807.1"/>
    </source>
</evidence>
<accession>A0A6M3JLT6</accession>
<dbReference type="EMBL" id="MT141738">
    <property type="protein sequence ID" value="QJA69807.1"/>
    <property type="molecule type" value="Genomic_DNA"/>
</dbReference>
<reference evidence="1" key="1">
    <citation type="submission" date="2020-03" db="EMBL/GenBank/DDBJ databases">
        <title>The deep terrestrial virosphere.</title>
        <authorList>
            <person name="Holmfeldt K."/>
            <person name="Nilsson E."/>
            <person name="Simone D."/>
            <person name="Lopez-Fernandez M."/>
            <person name="Wu X."/>
            <person name="de Brujin I."/>
            <person name="Lundin D."/>
            <person name="Andersson A."/>
            <person name="Bertilsson S."/>
            <person name="Dopson M."/>
        </authorList>
    </citation>
    <scope>NUCLEOTIDE SEQUENCE</scope>
    <source>
        <strain evidence="1">MM415A04263</strain>
        <strain evidence="2">MM415B09388</strain>
    </source>
</reference>
<organism evidence="1">
    <name type="scientific">viral metagenome</name>
    <dbReference type="NCBI Taxonomy" id="1070528"/>
    <lineage>
        <taxon>unclassified sequences</taxon>
        <taxon>metagenomes</taxon>
        <taxon>organismal metagenomes</taxon>
    </lineage>
</organism>
<dbReference type="AlphaFoldDB" id="A0A6M3JLT6"/>
<proteinExistence type="predicted"/>